<gene>
    <name evidence="1" type="ORF">MBCUT_00030</name>
</gene>
<accession>A0A166FM44</accession>
<comment type="caution">
    <text evidence="1">The sequence shown here is derived from an EMBL/GenBank/DDBJ whole genome shotgun (WGS) entry which is preliminary data.</text>
</comment>
<dbReference type="AlphaFoldDB" id="A0A166FM44"/>
<organism evidence="1 2">
    <name type="scientific">Methanobrevibacter cuticularis</name>
    <dbReference type="NCBI Taxonomy" id="47311"/>
    <lineage>
        <taxon>Archaea</taxon>
        <taxon>Methanobacteriati</taxon>
        <taxon>Methanobacteriota</taxon>
        <taxon>Methanomada group</taxon>
        <taxon>Methanobacteria</taxon>
        <taxon>Methanobacteriales</taxon>
        <taxon>Methanobacteriaceae</taxon>
        <taxon>Methanobrevibacter</taxon>
    </lineage>
</organism>
<sequence>MIVTLFTELRPVAKLIPVPPVVPAKILLPETKISLKSTELRLTKPIPIPVALVALIVLFTTDKPLKLRLLLQLTYIP</sequence>
<name>A0A166FM44_9EURY</name>
<protein>
    <submittedName>
        <fullName evidence="1">Uncharacterized protein</fullName>
    </submittedName>
</protein>
<evidence type="ECO:0000313" key="2">
    <source>
        <dbReference type="Proteomes" id="UP000077275"/>
    </source>
</evidence>
<evidence type="ECO:0000313" key="1">
    <source>
        <dbReference type="EMBL" id="KZX17822.1"/>
    </source>
</evidence>
<keyword evidence="2" id="KW-1185">Reference proteome</keyword>
<dbReference type="EMBL" id="LWMW01000002">
    <property type="protein sequence ID" value="KZX17822.1"/>
    <property type="molecule type" value="Genomic_DNA"/>
</dbReference>
<reference evidence="1 2" key="1">
    <citation type="submission" date="2016-04" db="EMBL/GenBank/DDBJ databases">
        <title>Genome sequence of Methanobrevibacter cuticularis DSM 11139.</title>
        <authorList>
            <person name="Poehlein A."/>
            <person name="Seedorf H."/>
            <person name="Daniel R."/>
        </authorList>
    </citation>
    <scope>NUCLEOTIDE SEQUENCE [LARGE SCALE GENOMIC DNA]</scope>
    <source>
        <strain evidence="1 2">DSM 11139</strain>
    </source>
</reference>
<proteinExistence type="predicted"/>
<dbReference type="Proteomes" id="UP000077275">
    <property type="component" value="Unassembled WGS sequence"/>
</dbReference>